<keyword evidence="3" id="KW-1185">Reference proteome</keyword>
<protein>
    <submittedName>
        <fullName evidence="2">Uncharacterized protein</fullName>
    </submittedName>
</protein>
<evidence type="ECO:0000313" key="3">
    <source>
        <dbReference type="Proteomes" id="UP000473014"/>
    </source>
</evidence>
<comment type="caution">
    <text evidence="2">The sequence shown here is derived from an EMBL/GenBank/DDBJ whole genome shotgun (WGS) entry which is preliminary data.</text>
</comment>
<accession>A0A6G2BJK9</accession>
<evidence type="ECO:0000313" key="2">
    <source>
        <dbReference type="EMBL" id="MTE22259.1"/>
    </source>
</evidence>
<feature type="region of interest" description="Disordered" evidence="1">
    <location>
        <begin position="62"/>
        <end position="101"/>
    </location>
</feature>
<feature type="compositionally biased region" description="Low complexity" evidence="1">
    <location>
        <begin position="72"/>
        <end position="82"/>
    </location>
</feature>
<dbReference type="Proteomes" id="UP000473014">
    <property type="component" value="Unassembled WGS sequence"/>
</dbReference>
<dbReference type="RefSeq" id="WP_155072774.1">
    <property type="nucleotide sequence ID" value="NZ_WIXO01000001.1"/>
</dbReference>
<organism evidence="2 3">
    <name type="scientific">Streptomyces taklimakanensis</name>
    <dbReference type="NCBI Taxonomy" id="2569853"/>
    <lineage>
        <taxon>Bacteria</taxon>
        <taxon>Bacillati</taxon>
        <taxon>Actinomycetota</taxon>
        <taxon>Actinomycetes</taxon>
        <taxon>Kitasatosporales</taxon>
        <taxon>Streptomycetaceae</taxon>
        <taxon>Streptomyces</taxon>
    </lineage>
</organism>
<evidence type="ECO:0000256" key="1">
    <source>
        <dbReference type="SAM" id="MobiDB-lite"/>
    </source>
</evidence>
<sequence>MRELTRYQPDARLYVVPLGTAQRALATGSTPGRLARVERRIDVERTVEELLERARVRYPGRREKAVGKTSPGETARAAATGAGEAGDESGGTEGGRPLAVA</sequence>
<gene>
    <name evidence="2" type="ORF">F0L17_24785</name>
</gene>
<proteinExistence type="predicted"/>
<dbReference type="EMBL" id="WIXO01000001">
    <property type="protein sequence ID" value="MTE22259.1"/>
    <property type="molecule type" value="Genomic_DNA"/>
</dbReference>
<dbReference type="AlphaFoldDB" id="A0A6G2BJK9"/>
<name>A0A6G2BJK9_9ACTN</name>
<dbReference type="OrthoDB" id="9773948at2"/>
<reference evidence="2 3" key="1">
    <citation type="submission" date="2019-11" db="EMBL/GenBank/DDBJ databases">
        <authorList>
            <person name="Yuan L."/>
        </authorList>
    </citation>
    <scope>NUCLEOTIDE SEQUENCE [LARGE SCALE GENOMIC DNA]</scope>
    <source>
        <strain evidence="2 3">TRM43335</strain>
    </source>
</reference>